<dbReference type="KEGG" id="ccv:CCV52592_0931"/>
<evidence type="ECO:0000256" key="5">
    <source>
        <dbReference type="ARBA" id="ARBA00023136"/>
    </source>
</evidence>
<feature type="transmembrane region" description="Helical" evidence="7">
    <location>
        <begin position="206"/>
        <end position="225"/>
    </location>
</feature>
<dbReference type="NCBIfam" id="NF009036">
    <property type="entry name" value="PRK12369.1"/>
    <property type="match status" value="1"/>
</dbReference>
<evidence type="ECO:0000256" key="6">
    <source>
        <dbReference type="SAM" id="MobiDB-lite"/>
    </source>
</evidence>
<feature type="transmembrane region" description="Helical" evidence="7">
    <location>
        <begin position="231"/>
        <end position="254"/>
    </location>
</feature>
<dbReference type="GO" id="GO:1904680">
    <property type="term" value="F:peptide transmembrane transporter activity"/>
    <property type="evidence" value="ECO:0007669"/>
    <property type="project" value="InterPro"/>
</dbReference>
<dbReference type="InterPro" id="IPR011527">
    <property type="entry name" value="ABC1_TM_dom"/>
</dbReference>
<dbReference type="InterPro" id="IPR050835">
    <property type="entry name" value="ABC_transporter_sub-D"/>
</dbReference>
<dbReference type="RefSeq" id="WP_011992584.1">
    <property type="nucleotide sequence ID" value="NC_009715.2"/>
</dbReference>
<sequence>MLSSFFANKKWALWAYAGLAFLIGSLYVQVQLSVAINNWYKSFYDIVGNPELNATKAEILDKDRSFSLLFKDVDKDEEKPNGSQYRSAQTNKNANLDKNSSQNTPAKMMAAQKNKQKYTLLDFWQSMINFAWIAFPYVLLATLTGYFTRVWAFKWREAMTFDYIKYWRNVEREIEGSSQRIQEDIYRFARIVESLGLQVVRAIMKLIAFLPILWGLSSSVALPFIKDYEGSLVWIALLVSVGGLAISWFVGILLPGLEYNNQKVEAAFRKELVYGEDDKKNHAGVETLTELFTGLRFNYNRLFLHYGYFDIWINFFSQLMVIVPLLIMAPGIFTGIITLGSLMQVNNAFSQVRMSFSLFINNWTTITELRSIHKRLKEFEINIGYRH</sequence>
<evidence type="ECO:0000313" key="10">
    <source>
        <dbReference type="Proteomes" id="UP000006380"/>
    </source>
</evidence>
<evidence type="ECO:0000259" key="8">
    <source>
        <dbReference type="PROSITE" id="PS50929"/>
    </source>
</evidence>
<evidence type="ECO:0000256" key="1">
    <source>
        <dbReference type="ARBA" id="ARBA00004651"/>
    </source>
</evidence>
<keyword evidence="4 7" id="KW-1133">Transmembrane helix</keyword>
<feature type="region of interest" description="Disordered" evidence="6">
    <location>
        <begin position="77"/>
        <end position="102"/>
    </location>
</feature>
<feature type="domain" description="ABC transmembrane type-1" evidence="8">
    <location>
        <begin position="285"/>
        <end position="368"/>
    </location>
</feature>
<dbReference type="PANTHER" id="PTHR11384">
    <property type="entry name" value="ATP-BINDING CASSETTE, SUB-FAMILY D MEMBER"/>
    <property type="match status" value="1"/>
</dbReference>
<dbReference type="STRING" id="360105.CCV52592_0931"/>
<evidence type="ECO:0000256" key="2">
    <source>
        <dbReference type="ARBA" id="ARBA00022448"/>
    </source>
</evidence>
<evidence type="ECO:0000256" key="3">
    <source>
        <dbReference type="ARBA" id="ARBA00022692"/>
    </source>
</evidence>
<dbReference type="GO" id="GO:0140359">
    <property type="term" value="F:ABC-type transporter activity"/>
    <property type="evidence" value="ECO:0007669"/>
    <property type="project" value="InterPro"/>
</dbReference>
<dbReference type="PANTHER" id="PTHR11384:SF59">
    <property type="entry name" value="LYSOSOMAL COBALAMIN TRANSPORTER ABCD4"/>
    <property type="match status" value="1"/>
</dbReference>
<feature type="transmembrane region" description="Helical" evidence="7">
    <location>
        <begin position="319"/>
        <end position="343"/>
    </location>
</feature>
<dbReference type="GO" id="GO:0005524">
    <property type="term" value="F:ATP binding"/>
    <property type="evidence" value="ECO:0007669"/>
    <property type="project" value="InterPro"/>
</dbReference>
<dbReference type="AlphaFoldDB" id="A7GZT4"/>
<dbReference type="SUPFAM" id="SSF90123">
    <property type="entry name" value="ABC transporter transmembrane region"/>
    <property type="match status" value="1"/>
</dbReference>
<comment type="subcellular location">
    <subcellularLocation>
        <location evidence="1">Cell membrane</location>
        <topology evidence="1">Multi-pass membrane protein</topology>
    </subcellularLocation>
</comment>
<dbReference type="EMBL" id="CP000767">
    <property type="protein sequence ID" value="EAT99479.1"/>
    <property type="molecule type" value="Genomic_DNA"/>
</dbReference>
<keyword evidence="2" id="KW-0813">Transport</keyword>
<keyword evidence="3 7" id="KW-0812">Transmembrane</keyword>
<dbReference type="GO" id="GO:0005886">
    <property type="term" value="C:plasma membrane"/>
    <property type="evidence" value="ECO:0007669"/>
    <property type="project" value="UniProtKB-SubCell"/>
</dbReference>
<evidence type="ECO:0000256" key="7">
    <source>
        <dbReference type="SAM" id="Phobius"/>
    </source>
</evidence>
<dbReference type="Pfam" id="PF05992">
    <property type="entry name" value="SbmA_BacA"/>
    <property type="match status" value="2"/>
</dbReference>
<protein>
    <submittedName>
        <fullName evidence="9">Long-chain fatty acid ABC transporter, fused permease and ATPase components, SbmA family</fullName>
    </submittedName>
</protein>
<dbReference type="PROSITE" id="PS50929">
    <property type="entry name" value="ABC_TM1F"/>
    <property type="match status" value="1"/>
</dbReference>
<reference evidence="9" key="1">
    <citation type="submission" date="2016-07" db="EMBL/GenBank/DDBJ databases">
        <title>Comparative genomics of the Campylobacter concisus group.</title>
        <authorList>
            <person name="Miller W.G."/>
            <person name="Yee E."/>
            <person name="Chapman M.H."/>
            <person name="Huynh S."/>
            <person name="Bono J.L."/>
            <person name="On S.L.W."/>
            <person name="StLeger J."/>
            <person name="Foster G."/>
            <person name="Parker C.T."/>
        </authorList>
    </citation>
    <scope>NUCLEOTIDE SEQUENCE</scope>
    <source>
        <strain evidence="9">525.92</strain>
    </source>
</reference>
<evidence type="ECO:0000313" key="9">
    <source>
        <dbReference type="EMBL" id="EAT99479.1"/>
    </source>
</evidence>
<feature type="transmembrane region" description="Helical" evidence="7">
    <location>
        <begin position="12"/>
        <end position="30"/>
    </location>
</feature>
<evidence type="ECO:0000256" key="4">
    <source>
        <dbReference type="ARBA" id="ARBA00022989"/>
    </source>
</evidence>
<dbReference type="GO" id="GO:0015833">
    <property type="term" value="P:peptide transport"/>
    <property type="evidence" value="ECO:0007669"/>
    <property type="project" value="InterPro"/>
</dbReference>
<gene>
    <name evidence="9" type="ORF">CCV52592_0931</name>
</gene>
<keyword evidence="5 7" id="KW-0472">Membrane</keyword>
<accession>A7GZT4</accession>
<dbReference type="HOGENOM" id="CLU_045533_0_0_7"/>
<dbReference type="Proteomes" id="UP000006380">
    <property type="component" value="Chromosome"/>
</dbReference>
<feature type="compositionally biased region" description="Polar residues" evidence="6">
    <location>
        <begin position="81"/>
        <end position="102"/>
    </location>
</feature>
<feature type="transmembrane region" description="Helical" evidence="7">
    <location>
        <begin position="127"/>
        <end position="147"/>
    </location>
</feature>
<dbReference type="InterPro" id="IPR036640">
    <property type="entry name" value="ABC1_TM_sf"/>
</dbReference>
<keyword evidence="10" id="KW-1185">Reference proteome</keyword>
<dbReference type="Gene3D" id="1.20.1560.10">
    <property type="entry name" value="ABC transporter type 1, transmembrane domain"/>
    <property type="match status" value="1"/>
</dbReference>
<dbReference type="OrthoDB" id="8233587at2"/>
<proteinExistence type="predicted"/>
<dbReference type="InterPro" id="IPR009248">
    <property type="entry name" value="SbmA_BacA"/>
</dbReference>
<name>A7GZT4_CAMC5</name>
<organism evidence="9 10">
    <name type="scientific">Campylobacter curvus (strain 525.92)</name>
    <dbReference type="NCBI Taxonomy" id="360105"/>
    <lineage>
        <taxon>Bacteria</taxon>
        <taxon>Pseudomonadati</taxon>
        <taxon>Campylobacterota</taxon>
        <taxon>Epsilonproteobacteria</taxon>
        <taxon>Campylobacterales</taxon>
        <taxon>Campylobacteraceae</taxon>
        <taxon>Campylobacter</taxon>
    </lineage>
</organism>